<dbReference type="SUPFAM" id="SSF51556">
    <property type="entry name" value="Metallo-dependent hydrolases"/>
    <property type="match status" value="1"/>
</dbReference>
<accession>A0A560L392</accession>
<organism evidence="3 4">
    <name type="scientific">Bradyrhizobium macuxiense</name>
    <dbReference type="NCBI Taxonomy" id="1755647"/>
    <lineage>
        <taxon>Bacteria</taxon>
        <taxon>Pseudomonadati</taxon>
        <taxon>Pseudomonadota</taxon>
        <taxon>Alphaproteobacteria</taxon>
        <taxon>Hyphomicrobiales</taxon>
        <taxon>Nitrobacteraceae</taxon>
        <taxon>Bradyrhizobium</taxon>
    </lineage>
</organism>
<dbReference type="RefSeq" id="WP_208764097.1">
    <property type="nucleotide sequence ID" value="NZ_VITY01000017.1"/>
</dbReference>
<dbReference type="Proteomes" id="UP000321304">
    <property type="component" value="Unassembled WGS sequence"/>
</dbReference>
<dbReference type="InterPro" id="IPR052350">
    <property type="entry name" value="Metallo-dep_Lactonases"/>
</dbReference>
<evidence type="ECO:0000313" key="4">
    <source>
        <dbReference type="Proteomes" id="UP000321304"/>
    </source>
</evidence>
<sequence>MIASPGGGGNYLAVRPDWLARGVEAALEPELPIIDAHHHLWDRQGWRYLFDEYLADITGSGHNVMASVFMQCQAMYRADGPAAMRVVGETEFVNGIAAMSASGNYGPRQLCAGIVGHADLRLGDDVTPVLEAHIAAAPDRFRGVRHISVWDADRSLMNPLSAGPPGLLRDAEFRAGFARLAPLGLVFDAWLFHPQIPELTELARAFPHTTVVLDHLGGIVGIGAYKDRRDDIFIEWTRAIRELARCENVCVKLGGLGMRINGFGFETRDAPPASEVLAEAWRPYIEACIEAFGAQRCMFESNFPVDKGSYGYGSVWNAFKRLTRHASESDRANLFSGTAARVYGLARPG</sequence>
<dbReference type="GO" id="GO:0016787">
    <property type="term" value="F:hydrolase activity"/>
    <property type="evidence" value="ECO:0007669"/>
    <property type="project" value="UniProtKB-KW"/>
</dbReference>
<dbReference type="PANTHER" id="PTHR43569">
    <property type="entry name" value="AMIDOHYDROLASE"/>
    <property type="match status" value="1"/>
</dbReference>
<proteinExistence type="inferred from homology"/>
<keyword evidence="4" id="KW-1185">Reference proteome</keyword>
<protein>
    <submittedName>
        <fullName evidence="3">Putative TIM-barrel fold metal-dependent hydrolase</fullName>
    </submittedName>
</protein>
<evidence type="ECO:0000259" key="2">
    <source>
        <dbReference type="Pfam" id="PF04909"/>
    </source>
</evidence>
<evidence type="ECO:0000313" key="3">
    <source>
        <dbReference type="EMBL" id="TWB88894.1"/>
    </source>
</evidence>
<dbReference type="Gene3D" id="3.20.20.140">
    <property type="entry name" value="Metal-dependent hydrolases"/>
    <property type="match status" value="1"/>
</dbReference>
<feature type="domain" description="Amidohydrolase-related" evidence="2">
    <location>
        <begin position="34"/>
        <end position="345"/>
    </location>
</feature>
<keyword evidence="3" id="KW-0378">Hydrolase</keyword>
<reference evidence="3 4" key="1">
    <citation type="submission" date="2019-06" db="EMBL/GenBank/DDBJ databases">
        <title>Genomic Encyclopedia of Type Strains, Phase IV (KMG-V): Genome sequencing to study the core and pangenomes of soil and plant-associated prokaryotes.</title>
        <authorList>
            <person name="Whitman W."/>
        </authorList>
    </citation>
    <scope>NUCLEOTIDE SEQUENCE [LARGE SCALE GENOMIC DNA]</scope>
    <source>
        <strain evidence="3 4">BR 10355</strain>
    </source>
</reference>
<dbReference type="AlphaFoldDB" id="A0A560L392"/>
<dbReference type="InterPro" id="IPR006680">
    <property type="entry name" value="Amidohydro-rel"/>
</dbReference>
<dbReference type="EMBL" id="VITY01000017">
    <property type="protein sequence ID" value="TWB88894.1"/>
    <property type="molecule type" value="Genomic_DNA"/>
</dbReference>
<dbReference type="PANTHER" id="PTHR43569:SF1">
    <property type="entry name" value="BLL3371 PROTEIN"/>
    <property type="match status" value="1"/>
</dbReference>
<dbReference type="Pfam" id="PF04909">
    <property type="entry name" value="Amidohydro_2"/>
    <property type="match status" value="1"/>
</dbReference>
<dbReference type="InterPro" id="IPR032466">
    <property type="entry name" value="Metal_Hydrolase"/>
</dbReference>
<comment type="caution">
    <text evidence="3">The sequence shown here is derived from an EMBL/GenBank/DDBJ whole genome shotgun (WGS) entry which is preliminary data.</text>
</comment>
<comment type="similarity">
    <text evidence="1">Belongs to the metallo-dependent hydrolases superfamily.</text>
</comment>
<name>A0A560L392_9BRAD</name>
<gene>
    <name evidence="3" type="ORF">FBZ93_11777</name>
</gene>
<evidence type="ECO:0000256" key="1">
    <source>
        <dbReference type="ARBA" id="ARBA00038310"/>
    </source>
</evidence>